<gene>
    <name evidence="2" type="ORF">RUM43_005803</name>
</gene>
<sequence length="66" mass="7492">MINRLISYEPRQRFSQNHQLGDGQSLESLDGKLDSKNVIAQQRGCILTHQSETLGVRQKEVLQDAL</sequence>
<dbReference type="AlphaFoldDB" id="A0AAN8NXD4"/>
<evidence type="ECO:0000313" key="2">
    <source>
        <dbReference type="EMBL" id="KAK6625504.1"/>
    </source>
</evidence>
<evidence type="ECO:0000256" key="1">
    <source>
        <dbReference type="SAM" id="MobiDB-lite"/>
    </source>
</evidence>
<name>A0AAN8NXD4_POLSC</name>
<feature type="region of interest" description="Disordered" evidence="1">
    <location>
        <begin position="1"/>
        <end position="27"/>
    </location>
</feature>
<dbReference type="EMBL" id="JAWJWE010000037">
    <property type="protein sequence ID" value="KAK6625504.1"/>
    <property type="molecule type" value="Genomic_DNA"/>
</dbReference>
<evidence type="ECO:0000313" key="3">
    <source>
        <dbReference type="Proteomes" id="UP001372834"/>
    </source>
</evidence>
<reference evidence="2 3" key="1">
    <citation type="submission" date="2023-10" db="EMBL/GenBank/DDBJ databases">
        <title>Genomes of two closely related lineages of the louse Polyplax serrata with different host specificities.</title>
        <authorList>
            <person name="Martinu J."/>
            <person name="Tarabai H."/>
            <person name="Stefka J."/>
            <person name="Hypsa V."/>
        </authorList>
    </citation>
    <scope>NUCLEOTIDE SEQUENCE [LARGE SCALE GENOMIC DNA]</scope>
    <source>
        <strain evidence="2">HR10_N</strain>
    </source>
</reference>
<proteinExistence type="predicted"/>
<protein>
    <submittedName>
        <fullName evidence="2">Uncharacterized protein</fullName>
    </submittedName>
</protein>
<accession>A0AAN8NXD4</accession>
<organism evidence="2 3">
    <name type="scientific">Polyplax serrata</name>
    <name type="common">Common mouse louse</name>
    <dbReference type="NCBI Taxonomy" id="468196"/>
    <lineage>
        <taxon>Eukaryota</taxon>
        <taxon>Metazoa</taxon>
        <taxon>Ecdysozoa</taxon>
        <taxon>Arthropoda</taxon>
        <taxon>Hexapoda</taxon>
        <taxon>Insecta</taxon>
        <taxon>Pterygota</taxon>
        <taxon>Neoptera</taxon>
        <taxon>Paraneoptera</taxon>
        <taxon>Psocodea</taxon>
        <taxon>Troctomorpha</taxon>
        <taxon>Phthiraptera</taxon>
        <taxon>Anoplura</taxon>
        <taxon>Polyplacidae</taxon>
        <taxon>Polyplax</taxon>
    </lineage>
</organism>
<dbReference type="Proteomes" id="UP001372834">
    <property type="component" value="Unassembled WGS sequence"/>
</dbReference>
<comment type="caution">
    <text evidence="2">The sequence shown here is derived from an EMBL/GenBank/DDBJ whole genome shotgun (WGS) entry which is preliminary data.</text>
</comment>